<evidence type="ECO:0000313" key="2">
    <source>
        <dbReference type="EMBL" id="MBE7525306.1"/>
    </source>
</evidence>
<keyword evidence="1" id="KW-0732">Signal</keyword>
<dbReference type="AlphaFoldDB" id="A0A928TQN0"/>
<dbReference type="PROSITE" id="PS51257">
    <property type="entry name" value="PROKAR_LIPOPROTEIN"/>
    <property type="match status" value="1"/>
</dbReference>
<organism evidence="2 3">
    <name type="scientific">candidate division WWE3 bacterium</name>
    <dbReference type="NCBI Taxonomy" id="2053526"/>
    <lineage>
        <taxon>Bacteria</taxon>
        <taxon>Katanobacteria</taxon>
    </lineage>
</organism>
<evidence type="ECO:0000313" key="3">
    <source>
        <dbReference type="Proteomes" id="UP000710385"/>
    </source>
</evidence>
<dbReference type="Proteomes" id="UP000710385">
    <property type="component" value="Unassembled WGS sequence"/>
</dbReference>
<comment type="caution">
    <text evidence="2">The sequence shown here is derived from an EMBL/GenBank/DDBJ whole genome shotgun (WGS) entry which is preliminary data.</text>
</comment>
<protein>
    <recommendedName>
        <fullName evidence="4">Lipoprotein</fullName>
    </recommendedName>
</protein>
<name>A0A928TQN0_UNCKA</name>
<reference evidence="2" key="1">
    <citation type="submission" date="2020-05" db="EMBL/GenBank/DDBJ databases">
        <title>High-Quality Genomes of Partial-Nitritation/Anammox System by Hierarchical Clustering Based Hybrid Assembly.</title>
        <authorList>
            <person name="Liu L."/>
            <person name="Wang Y."/>
            <person name="Che Y."/>
            <person name="Chen Y."/>
            <person name="Xia Y."/>
            <person name="Luo R."/>
            <person name="Cheng S.H."/>
            <person name="Zheng C."/>
            <person name="Zhang T."/>
        </authorList>
    </citation>
    <scope>NUCLEOTIDE SEQUENCE</scope>
    <source>
        <strain evidence="2">H1_PAT1</strain>
    </source>
</reference>
<sequence length="212" mass="23557">MQRTIAFLAIVILAGAGCASAPPSADSRIEFRVASSTAMAGYSPLCISFRDRQGFENWLNAYASGDQNGINLAINIHFPEQAEPLFLDQLRDSLPEGTTPTFLCSLDDRATIRTWMVERDEPVDGACTAENMLRILTETRAADIRTDGRDWDCKQFCKPKYQNRDTLVWQCDVRATEAGVTWTELHMSRMNGDTKTYGCKQDAEGVTAGCVR</sequence>
<accession>A0A928TQN0</accession>
<dbReference type="EMBL" id="JABTTY010000001">
    <property type="protein sequence ID" value="MBE7525306.1"/>
    <property type="molecule type" value="Genomic_DNA"/>
</dbReference>
<evidence type="ECO:0000256" key="1">
    <source>
        <dbReference type="SAM" id="SignalP"/>
    </source>
</evidence>
<gene>
    <name evidence="2" type="ORF">HS096_02885</name>
</gene>
<feature type="chain" id="PRO_5038108478" description="Lipoprotein" evidence="1">
    <location>
        <begin position="22"/>
        <end position="212"/>
    </location>
</feature>
<evidence type="ECO:0008006" key="4">
    <source>
        <dbReference type="Google" id="ProtNLM"/>
    </source>
</evidence>
<proteinExistence type="predicted"/>
<feature type="signal peptide" evidence="1">
    <location>
        <begin position="1"/>
        <end position="21"/>
    </location>
</feature>